<comment type="subcellular location">
    <subcellularLocation>
        <location evidence="1">Cytoplasm</location>
    </subcellularLocation>
</comment>
<feature type="domain" description="PTS EIIB type-4" evidence="8">
    <location>
        <begin position="1"/>
        <end position="154"/>
    </location>
</feature>
<dbReference type="RefSeq" id="WP_022938511.1">
    <property type="nucleotide sequence ID" value="NZ_BAABZA010000005.1"/>
</dbReference>
<dbReference type="AlphaFoldDB" id="A0A2V2FBG2"/>
<dbReference type="InterPro" id="IPR004720">
    <property type="entry name" value="PTS_IIB_sorbose-sp"/>
</dbReference>
<evidence type="ECO:0000256" key="1">
    <source>
        <dbReference type="ARBA" id="ARBA00004496"/>
    </source>
</evidence>
<reference evidence="9" key="2">
    <citation type="submission" date="2022-03" db="EMBL/GenBank/DDBJ databases">
        <title>First case of bacteraemia caused by Dielma fastidiosa in a patient hospitalised with diverticulitis.</title>
        <authorList>
            <person name="Forman-Ankjaer B."/>
            <person name="Hvid-Jensen F."/>
            <person name="Kobel C.M."/>
            <person name="Greve T."/>
        </authorList>
    </citation>
    <scope>NUCLEOTIDE SEQUENCE</scope>
    <source>
        <strain evidence="9">AUH_DF_2021</strain>
    </source>
</reference>
<name>A0A2V2FBG2_9FIRM</name>
<keyword evidence="2" id="KW-0813">Transport</keyword>
<dbReference type="SUPFAM" id="SSF52728">
    <property type="entry name" value="PTS IIb component"/>
    <property type="match status" value="1"/>
</dbReference>
<dbReference type="GO" id="GO:0009401">
    <property type="term" value="P:phosphoenolpyruvate-dependent sugar phosphotransferase system"/>
    <property type="evidence" value="ECO:0007669"/>
    <property type="project" value="UniProtKB-KW"/>
</dbReference>
<keyword evidence="4 9" id="KW-0762">Sugar transport</keyword>
<keyword evidence="3" id="KW-0963">Cytoplasm</keyword>
<dbReference type="InterPro" id="IPR036667">
    <property type="entry name" value="PTS_IIB_sorbose-sp_sf"/>
</dbReference>
<reference evidence="10 11" key="1">
    <citation type="submission" date="2018-05" db="EMBL/GenBank/DDBJ databases">
        <title>Genomic Encyclopedia of Type Strains, Phase IV (KMG-IV): sequencing the most valuable type-strain genomes for metagenomic binning, comparative biology and taxonomic classification.</title>
        <authorList>
            <person name="Goeker M."/>
        </authorList>
    </citation>
    <scope>NUCLEOTIDE SEQUENCE [LARGE SCALE GENOMIC DNA]</scope>
    <source>
        <strain evidence="10 11">JC118</strain>
    </source>
</reference>
<keyword evidence="5" id="KW-0808">Transferase</keyword>
<dbReference type="PROSITE" id="PS51101">
    <property type="entry name" value="PTS_EIIB_TYPE_4"/>
    <property type="match status" value="1"/>
</dbReference>
<sequence length="154" mass="17130">MITVARIDERMIHGQVAYAWPVAYKSDAILAVDDEIAKDAFQKSLLEMAAPKSMRCFVLTIAKAVEFLAKYQNKKIFIVAKSPATYLEMIKLGAVIPEINVGGIYFAEGRSQISKTVYVDDAMIDVFKQLHALNVKLEVRATPSDTSQDLMSLL</sequence>
<proteinExistence type="predicted"/>
<evidence type="ECO:0000256" key="7">
    <source>
        <dbReference type="ARBA" id="ARBA00022777"/>
    </source>
</evidence>
<dbReference type="GO" id="GO:0005737">
    <property type="term" value="C:cytoplasm"/>
    <property type="evidence" value="ECO:0007669"/>
    <property type="project" value="UniProtKB-SubCell"/>
</dbReference>
<keyword evidence="7" id="KW-0418">Kinase</keyword>
<dbReference type="EMBL" id="JALDAW010000014">
    <property type="protein sequence ID" value="MDY5168505.1"/>
    <property type="molecule type" value="Genomic_DNA"/>
</dbReference>
<dbReference type="GO" id="GO:0016301">
    <property type="term" value="F:kinase activity"/>
    <property type="evidence" value="ECO:0007669"/>
    <property type="project" value="UniProtKB-KW"/>
</dbReference>
<dbReference type="Proteomes" id="UP001276902">
    <property type="component" value="Unassembled WGS sequence"/>
</dbReference>
<keyword evidence="6" id="KW-0598">Phosphotransferase system</keyword>
<evidence type="ECO:0000256" key="6">
    <source>
        <dbReference type="ARBA" id="ARBA00022683"/>
    </source>
</evidence>
<keyword evidence="11" id="KW-1185">Reference proteome</keyword>
<evidence type="ECO:0000256" key="3">
    <source>
        <dbReference type="ARBA" id="ARBA00022490"/>
    </source>
</evidence>
<comment type="caution">
    <text evidence="10">The sequence shown here is derived from an EMBL/GenBank/DDBJ whole genome shotgun (WGS) entry which is preliminary data.</text>
</comment>
<evidence type="ECO:0000256" key="5">
    <source>
        <dbReference type="ARBA" id="ARBA00022679"/>
    </source>
</evidence>
<dbReference type="OrthoDB" id="9788818at2"/>
<evidence type="ECO:0000256" key="2">
    <source>
        <dbReference type="ARBA" id="ARBA00022448"/>
    </source>
</evidence>
<accession>A0A2V2FBG2</accession>
<gene>
    <name evidence="10" type="ORF">DES51_12018</name>
    <name evidence="9" type="ORF">MQE39_10300</name>
</gene>
<evidence type="ECO:0000313" key="11">
    <source>
        <dbReference type="Proteomes" id="UP000247612"/>
    </source>
</evidence>
<dbReference type="Gene3D" id="3.40.35.10">
    <property type="entry name" value="Phosphotransferase system, sorbose subfamily IIB component"/>
    <property type="match status" value="1"/>
</dbReference>
<organism evidence="10 11">
    <name type="scientific">Dielma fastidiosa</name>
    <dbReference type="NCBI Taxonomy" id="1034346"/>
    <lineage>
        <taxon>Bacteria</taxon>
        <taxon>Bacillati</taxon>
        <taxon>Bacillota</taxon>
        <taxon>Erysipelotrichia</taxon>
        <taxon>Erysipelotrichales</taxon>
        <taxon>Erysipelotrichaceae</taxon>
        <taxon>Dielma</taxon>
    </lineage>
</organism>
<evidence type="ECO:0000256" key="4">
    <source>
        <dbReference type="ARBA" id="ARBA00022597"/>
    </source>
</evidence>
<dbReference type="STRING" id="1034346.GCA_000313565_02207"/>
<evidence type="ECO:0000259" key="8">
    <source>
        <dbReference type="PROSITE" id="PS51101"/>
    </source>
</evidence>
<dbReference type="GO" id="GO:0008982">
    <property type="term" value="F:protein-N(PI)-phosphohistidine-sugar phosphotransferase activity"/>
    <property type="evidence" value="ECO:0007669"/>
    <property type="project" value="InterPro"/>
</dbReference>
<evidence type="ECO:0000313" key="10">
    <source>
        <dbReference type="EMBL" id="PXX75115.1"/>
    </source>
</evidence>
<evidence type="ECO:0000313" key="9">
    <source>
        <dbReference type="EMBL" id="MDY5168505.1"/>
    </source>
</evidence>
<dbReference type="GeneID" id="94442653"/>
<dbReference type="Pfam" id="PF03830">
    <property type="entry name" value="PTSIIB_sorb"/>
    <property type="match status" value="1"/>
</dbReference>
<protein>
    <submittedName>
        <fullName evidence="9">PTS sugar transporter subunit IIB</fullName>
    </submittedName>
    <submittedName>
        <fullName evidence="10">PTS system sorbose-specific IIB component</fullName>
    </submittedName>
</protein>
<dbReference type="Proteomes" id="UP000247612">
    <property type="component" value="Unassembled WGS sequence"/>
</dbReference>
<dbReference type="EMBL" id="QJKH01000020">
    <property type="protein sequence ID" value="PXX75115.1"/>
    <property type="molecule type" value="Genomic_DNA"/>
</dbReference>